<evidence type="ECO:0000256" key="1">
    <source>
        <dbReference type="SAM" id="MobiDB-lite"/>
    </source>
</evidence>
<dbReference type="Proteomes" id="UP000306196">
    <property type="component" value="Unassembled WGS sequence"/>
</dbReference>
<evidence type="ECO:0000313" key="3">
    <source>
        <dbReference type="Proteomes" id="UP000306196"/>
    </source>
</evidence>
<dbReference type="EMBL" id="VAUV01000004">
    <property type="protein sequence ID" value="TLD71657.1"/>
    <property type="molecule type" value="Genomic_DNA"/>
</dbReference>
<gene>
    <name evidence="2" type="ORF">FEM03_05835</name>
</gene>
<reference evidence="2 3" key="1">
    <citation type="submission" date="2019-05" db="EMBL/GenBank/DDBJ databases">
        <title>Verrucobacter flavum gen. nov., sp. nov. a new member of the family Verrucomicrobiaceae.</title>
        <authorList>
            <person name="Szuroczki S."/>
            <person name="Abbaszade G."/>
            <person name="Szabo A."/>
            <person name="Felfoldi T."/>
            <person name="Schumann P."/>
            <person name="Boka K."/>
            <person name="Keki Z."/>
            <person name="Toumi M."/>
            <person name="Toth E."/>
        </authorList>
    </citation>
    <scope>NUCLEOTIDE SEQUENCE [LARGE SCALE GENOMIC DNA]</scope>
    <source>
        <strain evidence="2 3">MG-N-17</strain>
    </source>
</reference>
<sequence>MPRPRHYVPCIARNVVCALYHEARHRQMPMTKLVNELLTAALNGRASWQTAHATSPPQDQNDSGYRAQPL</sequence>
<comment type="caution">
    <text evidence="2">The sequence shown here is derived from an EMBL/GenBank/DDBJ whole genome shotgun (WGS) entry which is preliminary data.</text>
</comment>
<protein>
    <submittedName>
        <fullName evidence="2">Uncharacterized protein</fullName>
    </submittedName>
</protein>
<feature type="compositionally biased region" description="Polar residues" evidence="1">
    <location>
        <begin position="47"/>
        <end position="63"/>
    </location>
</feature>
<name>A0A5R8KHB2_9BACT</name>
<evidence type="ECO:0000313" key="2">
    <source>
        <dbReference type="EMBL" id="TLD71657.1"/>
    </source>
</evidence>
<proteinExistence type="predicted"/>
<accession>A0A5R8KHB2</accession>
<dbReference type="OrthoDB" id="197087at2"/>
<keyword evidence="3" id="KW-1185">Reference proteome</keyword>
<dbReference type="AlphaFoldDB" id="A0A5R8KHB2"/>
<feature type="region of interest" description="Disordered" evidence="1">
    <location>
        <begin position="47"/>
        <end position="70"/>
    </location>
</feature>
<organism evidence="2 3">
    <name type="scientific">Phragmitibacter flavus</name>
    <dbReference type="NCBI Taxonomy" id="2576071"/>
    <lineage>
        <taxon>Bacteria</taxon>
        <taxon>Pseudomonadati</taxon>
        <taxon>Verrucomicrobiota</taxon>
        <taxon>Verrucomicrobiia</taxon>
        <taxon>Verrucomicrobiales</taxon>
        <taxon>Verrucomicrobiaceae</taxon>
        <taxon>Phragmitibacter</taxon>
    </lineage>
</organism>